<dbReference type="PANTHER" id="PTHR43736:SF1">
    <property type="entry name" value="DIHYDRONEOPTERIN TRIPHOSPHATE DIPHOSPHATASE"/>
    <property type="match status" value="1"/>
</dbReference>
<organism evidence="4 5">
    <name type="scientific">Lactococcus petauri</name>
    <dbReference type="NCBI Taxonomy" id="1940789"/>
    <lineage>
        <taxon>Bacteria</taxon>
        <taxon>Bacillati</taxon>
        <taxon>Bacillota</taxon>
        <taxon>Bacilli</taxon>
        <taxon>Lactobacillales</taxon>
        <taxon>Streptococcaceae</taxon>
        <taxon>Lactococcus</taxon>
    </lineage>
</organism>
<dbReference type="SUPFAM" id="SSF55811">
    <property type="entry name" value="Nudix"/>
    <property type="match status" value="1"/>
</dbReference>
<evidence type="ECO:0000313" key="4">
    <source>
        <dbReference type="EMBL" id="OUK05022.1"/>
    </source>
</evidence>
<feature type="domain" description="Nudix hydrolase" evidence="3">
    <location>
        <begin position="38"/>
        <end position="164"/>
    </location>
</feature>
<dbReference type="Proteomes" id="UP000194606">
    <property type="component" value="Unassembled WGS sequence"/>
</dbReference>
<dbReference type="PANTHER" id="PTHR43736">
    <property type="entry name" value="ADP-RIBOSE PYROPHOSPHATASE"/>
    <property type="match status" value="1"/>
</dbReference>
<comment type="caution">
    <text evidence="4">The sequence shown here is derived from an EMBL/GenBank/DDBJ whole genome shotgun (WGS) entry which is preliminary data.</text>
</comment>
<accession>A0A252CEP4</accession>
<dbReference type="RefSeq" id="WP_086582632.1">
    <property type="nucleotide sequence ID" value="NZ_MUIZ01000002.1"/>
</dbReference>
<reference evidence="4 5" key="1">
    <citation type="submission" date="2017-02" db="EMBL/GenBank/DDBJ databases">
        <authorList>
            <person name="Peterson S.W."/>
        </authorList>
    </citation>
    <scope>NUCLEOTIDE SEQUENCE [LARGE SCALE GENOMIC DNA]</scope>
    <source>
        <strain evidence="4">159469</strain>
    </source>
</reference>
<dbReference type="Pfam" id="PF00293">
    <property type="entry name" value="NUDIX"/>
    <property type="match status" value="1"/>
</dbReference>
<dbReference type="PROSITE" id="PS00893">
    <property type="entry name" value="NUDIX_BOX"/>
    <property type="match status" value="1"/>
</dbReference>
<dbReference type="InterPro" id="IPR020084">
    <property type="entry name" value="NUDIX_hydrolase_CS"/>
</dbReference>
<evidence type="ECO:0000256" key="2">
    <source>
        <dbReference type="ARBA" id="ARBA00022801"/>
    </source>
</evidence>
<dbReference type="Gene3D" id="3.90.79.10">
    <property type="entry name" value="Nucleoside Triphosphate Pyrophosphohydrolase"/>
    <property type="match status" value="1"/>
</dbReference>
<dbReference type="EMBL" id="MUIZ01000002">
    <property type="protein sequence ID" value="OUK05022.1"/>
    <property type="molecule type" value="Genomic_DNA"/>
</dbReference>
<evidence type="ECO:0000259" key="3">
    <source>
        <dbReference type="PROSITE" id="PS51462"/>
    </source>
</evidence>
<keyword evidence="2 4" id="KW-0378">Hydrolase</keyword>
<protein>
    <submittedName>
        <fullName evidence="4">Phosphohydrolase</fullName>
    </submittedName>
</protein>
<gene>
    <name evidence="4" type="ORF">BZZ03_04415</name>
</gene>
<dbReference type="InterPro" id="IPR015797">
    <property type="entry name" value="NUDIX_hydrolase-like_dom_sf"/>
</dbReference>
<name>A0A252CEP4_9LACT</name>
<dbReference type="AlphaFoldDB" id="A0A252CEP4"/>
<comment type="similarity">
    <text evidence="1">Belongs to the Nudix hydrolase family.</text>
</comment>
<dbReference type="PROSITE" id="PS51462">
    <property type="entry name" value="NUDIX"/>
    <property type="match status" value="1"/>
</dbReference>
<dbReference type="InterPro" id="IPR000086">
    <property type="entry name" value="NUDIX_hydrolase_dom"/>
</dbReference>
<sequence>MYNDLIRELSVLESSKKQEQVIALLRNKKGLEGKQNPDLQLSASAVVFKGEKMYFIEHPYQKELLLPAGHVEEGEKPYETAKREFHEETGLTADTQRLIDVNLINIPYNAVKEEKAHQHIDFRYLLKLRDEPSELAELPVFLLSKTEAPEEFKKYFLEGKTSLT</sequence>
<dbReference type="GO" id="GO:0016787">
    <property type="term" value="F:hydrolase activity"/>
    <property type="evidence" value="ECO:0007669"/>
    <property type="project" value="UniProtKB-KW"/>
</dbReference>
<evidence type="ECO:0000313" key="5">
    <source>
        <dbReference type="Proteomes" id="UP000194606"/>
    </source>
</evidence>
<proteinExistence type="inferred from homology"/>
<evidence type="ECO:0000256" key="1">
    <source>
        <dbReference type="ARBA" id="ARBA00005582"/>
    </source>
</evidence>